<accession>A0A916UJB0</accession>
<protein>
    <submittedName>
        <fullName evidence="1">Uncharacterized protein</fullName>
    </submittedName>
</protein>
<evidence type="ECO:0000313" key="2">
    <source>
        <dbReference type="Proteomes" id="UP000637002"/>
    </source>
</evidence>
<name>A0A916UJB0_9HYPH</name>
<evidence type="ECO:0000313" key="1">
    <source>
        <dbReference type="EMBL" id="GGC74461.1"/>
    </source>
</evidence>
<reference evidence="1" key="1">
    <citation type="journal article" date="2014" name="Int. J. Syst. Evol. Microbiol.">
        <title>Complete genome sequence of Corynebacterium casei LMG S-19264T (=DSM 44701T), isolated from a smear-ripened cheese.</title>
        <authorList>
            <consortium name="US DOE Joint Genome Institute (JGI-PGF)"/>
            <person name="Walter F."/>
            <person name="Albersmeier A."/>
            <person name="Kalinowski J."/>
            <person name="Ruckert C."/>
        </authorList>
    </citation>
    <scope>NUCLEOTIDE SEQUENCE</scope>
    <source>
        <strain evidence="1">CGMCC 1.12919</strain>
    </source>
</reference>
<comment type="caution">
    <text evidence="1">The sequence shown here is derived from an EMBL/GenBank/DDBJ whole genome shotgun (WGS) entry which is preliminary data.</text>
</comment>
<dbReference type="Proteomes" id="UP000637002">
    <property type="component" value="Unassembled WGS sequence"/>
</dbReference>
<organism evidence="1 2">
    <name type="scientific">Chelatococcus reniformis</name>
    <dbReference type="NCBI Taxonomy" id="1494448"/>
    <lineage>
        <taxon>Bacteria</taxon>
        <taxon>Pseudomonadati</taxon>
        <taxon>Pseudomonadota</taxon>
        <taxon>Alphaproteobacteria</taxon>
        <taxon>Hyphomicrobiales</taxon>
        <taxon>Chelatococcaceae</taxon>
        <taxon>Chelatococcus</taxon>
    </lineage>
</organism>
<reference evidence="1" key="2">
    <citation type="submission" date="2020-09" db="EMBL/GenBank/DDBJ databases">
        <authorList>
            <person name="Sun Q."/>
            <person name="Zhou Y."/>
        </authorList>
    </citation>
    <scope>NUCLEOTIDE SEQUENCE</scope>
    <source>
        <strain evidence="1">CGMCC 1.12919</strain>
    </source>
</reference>
<sequence>MGAVMPELLVVTAADRAYLPFVLPYAASVLHHNDDSALEIFVPDRAQIEQAYTAGLAKLQHLFPDRLLLTQVNFDAPGSVIRFIKQPSMRATYVYIGDIDILVLEAIAPRHIAIMERENIRYSNEVRSSFQTLGLNKMTGLHFSEYDFYYPVAIPDDIDLPSLKWNSDEDLLYQIVSARTEPRVGSIGRPVHGFHMSHHGWPYNQWGVRNQTYRTRYATFCGTPTWLEMREFFDPRYVVYLEILEATIRGYRHFTEAELKGSLALFGRGATRVSQ</sequence>
<gene>
    <name evidence="1" type="ORF">GCM10010994_36140</name>
</gene>
<dbReference type="EMBL" id="BMGG01000006">
    <property type="protein sequence ID" value="GGC74461.1"/>
    <property type="molecule type" value="Genomic_DNA"/>
</dbReference>
<keyword evidence="2" id="KW-1185">Reference proteome</keyword>
<proteinExistence type="predicted"/>
<dbReference type="RefSeq" id="WP_188610573.1">
    <property type="nucleotide sequence ID" value="NZ_BMGG01000006.1"/>
</dbReference>
<dbReference type="AlphaFoldDB" id="A0A916UJB0"/>